<evidence type="ECO:0000256" key="3">
    <source>
        <dbReference type="ARBA" id="ARBA00022670"/>
    </source>
</evidence>
<evidence type="ECO:0000313" key="14">
    <source>
        <dbReference type="EMBL" id="SCV71353.1"/>
    </source>
</evidence>
<keyword evidence="4 7" id="KW-0833">Ubl conjugation pathway</keyword>
<evidence type="ECO:0000256" key="5">
    <source>
        <dbReference type="ARBA" id="ARBA00022801"/>
    </source>
</evidence>
<accession>A0A238FH71</accession>
<feature type="domain" description="UCH catalytic" evidence="13">
    <location>
        <begin position="6"/>
        <end position="254"/>
    </location>
</feature>
<sequence length="354" mass="39645">MSDAAGWSLTESDPGIMTGILHELGLKSLDVEELYALDPSLLNSFEPLHALIFLFKWIGPKEPSTSGGLYVEIPDEKGYFAHQVINNACASIALINAVMNLGEDWDLGDELSNLKMFSTGLGAEDKGWTISNSEKIRQVHNSFARADPFHLEESRPPTDDDHAYHFICYVPISDTLYELDGLKPSPVSHGVIPGGKEKWALHAKECVSNPFQKELLRSSNHHSLHFPSPSSVLERRISTHPPGEVMFNLLCITSRRHQLEQKLAKIQSSTSAGSGDDGSEWEMKEQLKEIEERLKGWEVENELRRHNYVGLIHALLLELARKGELTPAIEGAKKTMQKKVEERKSKGQEMELDD</sequence>
<evidence type="ECO:0000256" key="8">
    <source>
        <dbReference type="PIRSR" id="PIRSR038120-1"/>
    </source>
</evidence>
<evidence type="ECO:0000313" key="15">
    <source>
        <dbReference type="Proteomes" id="UP000198372"/>
    </source>
</evidence>
<keyword evidence="3 7" id="KW-0645">Protease</keyword>
<dbReference type="PANTHER" id="PTHR10589:SF16">
    <property type="entry name" value="UBIQUITIN CARBOXYL-TERMINAL HYDROLASE ISOZYME L5"/>
    <property type="match status" value="1"/>
</dbReference>
<dbReference type="OrthoDB" id="1924260at2759"/>
<dbReference type="InterPro" id="IPR038765">
    <property type="entry name" value="Papain-like_cys_pep_sf"/>
</dbReference>
<dbReference type="AlphaFoldDB" id="A0A238FH71"/>
<dbReference type="InterPro" id="IPR041507">
    <property type="entry name" value="UCH_C"/>
</dbReference>
<dbReference type="STRING" id="269621.A0A238FH71"/>
<comment type="catalytic activity">
    <reaction evidence="1 7 10 11">
        <text>Thiol-dependent hydrolysis of ester, thioester, amide, peptide and isopeptide bonds formed by the C-terminal Gly of ubiquitin (a 76-residue protein attached to proteins as an intracellular targeting signal).</text>
        <dbReference type="EC" id="3.4.19.12"/>
    </reaction>
</comment>
<keyword evidence="15" id="KW-1185">Reference proteome</keyword>
<proteinExistence type="inferred from homology"/>
<dbReference type="SUPFAM" id="SSF54001">
    <property type="entry name" value="Cysteine proteinases"/>
    <property type="match status" value="1"/>
</dbReference>
<reference evidence="15" key="1">
    <citation type="submission" date="2016-09" db="EMBL/GenBank/DDBJ databases">
        <authorList>
            <person name="Jeantristanb JTB J.-T."/>
            <person name="Ricardo R."/>
        </authorList>
    </citation>
    <scope>NUCLEOTIDE SEQUENCE [LARGE SCALE GENOMIC DNA]</scope>
</reference>
<comment type="similarity">
    <text evidence="2 7 10 11">Belongs to the peptidase C12 family.</text>
</comment>
<dbReference type="Gene3D" id="1.20.58.860">
    <property type="match status" value="1"/>
</dbReference>
<dbReference type="PROSITE" id="PS52048">
    <property type="entry name" value="UCH_DOMAIN"/>
    <property type="match status" value="1"/>
</dbReference>
<dbReference type="GO" id="GO:0004843">
    <property type="term" value="F:cysteine-type deubiquitinase activity"/>
    <property type="evidence" value="ECO:0007669"/>
    <property type="project" value="UniProtKB-UniRule"/>
</dbReference>
<feature type="active site" description="Proton donor" evidence="8 10">
    <location>
        <position position="165"/>
    </location>
</feature>
<dbReference type="InterPro" id="IPR036959">
    <property type="entry name" value="Peptidase_C12_UCH_sf"/>
</dbReference>
<keyword evidence="5 7" id="KW-0378">Hydrolase</keyword>
<dbReference type="GO" id="GO:0005737">
    <property type="term" value="C:cytoplasm"/>
    <property type="evidence" value="ECO:0007669"/>
    <property type="project" value="TreeGrafter"/>
</dbReference>
<keyword evidence="6 7" id="KW-0788">Thiol protease</keyword>
<dbReference type="Pfam" id="PF01088">
    <property type="entry name" value="Peptidase_C12"/>
    <property type="match status" value="1"/>
</dbReference>
<feature type="region of interest" description="Disordered" evidence="12">
    <location>
        <begin position="330"/>
        <end position="354"/>
    </location>
</feature>
<feature type="site" description="Important for enzyme activity" evidence="9 10">
    <location>
        <position position="180"/>
    </location>
</feature>
<dbReference type="EMBL" id="FMSP01000007">
    <property type="protein sequence ID" value="SCV71353.1"/>
    <property type="molecule type" value="Genomic_DNA"/>
</dbReference>
<name>A0A238FH71_9BASI</name>
<evidence type="ECO:0000256" key="1">
    <source>
        <dbReference type="ARBA" id="ARBA00000707"/>
    </source>
</evidence>
<protein>
    <recommendedName>
        <fullName evidence="7 11">Ubiquitin carboxyl-terminal hydrolase</fullName>
        <ecNumber evidence="7 11">3.4.19.12</ecNumber>
    </recommendedName>
</protein>
<feature type="active site" description="Nucleophile" evidence="8 10">
    <location>
        <position position="89"/>
    </location>
</feature>
<dbReference type="EC" id="3.4.19.12" evidence="7 11"/>
<evidence type="ECO:0000256" key="7">
    <source>
        <dbReference type="PIRNR" id="PIRNR038120"/>
    </source>
</evidence>
<organism evidence="14 15">
    <name type="scientific">Microbotryum intermedium</name>
    <dbReference type="NCBI Taxonomy" id="269621"/>
    <lineage>
        <taxon>Eukaryota</taxon>
        <taxon>Fungi</taxon>
        <taxon>Dikarya</taxon>
        <taxon>Basidiomycota</taxon>
        <taxon>Pucciniomycotina</taxon>
        <taxon>Microbotryomycetes</taxon>
        <taxon>Microbotryales</taxon>
        <taxon>Microbotryaceae</taxon>
        <taxon>Microbotryum</taxon>
    </lineage>
</organism>
<dbReference type="PROSITE" id="PS52049">
    <property type="entry name" value="ULD"/>
    <property type="match status" value="1"/>
</dbReference>
<dbReference type="Proteomes" id="UP000198372">
    <property type="component" value="Unassembled WGS sequence"/>
</dbReference>
<feature type="site" description="Transition state stabilizer" evidence="10">
    <location>
        <position position="83"/>
    </location>
</feature>
<dbReference type="PANTHER" id="PTHR10589">
    <property type="entry name" value="UBIQUITIN CARBOXYL-TERMINAL HYDROLASE"/>
    <property type="match status" value="1"/>
</dbReference>
<dbReference type="Pfam" id="PF18031">
    <property type="entry name" value="UCH_C"/>
    <property type="match status" value="1"/>
</dbReference>
<evidence type="ECO:0000256" key="10">
    <source>
        <dbReference type="PROSITE-ProRule" id="PRU01393"/>
    </source>
</evidence>
<evidence type="ECO:0000256" key="11">
    <source>
        <dbReference type="RuleBase" id="RU361215"/>
    </source>
</evidence>
<evidence type="ECO:0000256" key="12">
    <source>
        <dbReference type="SAM" id="MobiDB-lite"/>
    </source>
</evidence>
<dbReference type="InterPro" id="IPR017390">
    <property type="entry name" value="Ubiquitinyl_hydrolase_UCH37"/>
</dbReference>
<gene>
    <name evidence="14" type="ORF">BQ2448_2941</name>
</gene>
<evidence type="ECO:0000256" key="2">
    <source>
        <dbReference type="ARBA" id="ARBA00009326"/>
    </source>
</evidence>
<dbReference type="InterPro" id="IPR001578">
    <property type="entry name" value="Peptidase_C12_UCH"/>
</dbReference>
<dbReference type="GO" id="GO:0006511">
    <property type="term" value="P:ubiquitin-dependent protein catabolic process"/>
    <property type="evidence" value="ECO:0007669"/>
    <property type="project" value="UniProtKB-UniRule"/>
</dbReference>
<evidence type="ECO:0000256" key="4">
    <source>
        <dbReference type="ARBA" id="ARBA00022786"/>
    </source>
</evidence>
<feature type="compositionally biased region" description="Basic and acidic residues" evidence="12">
    <location>
        <begin position="338"/>
        <end position="354"/>
    </location>
</feature>
<dbReference type="PIRSF" id="PIRSF038120">
    <property type="entry name" value="Ubiquitinyl_hydrolase_UCH37"/>
    <property type="match status" value="1"/>
</dbReference>
<dbReference type="GO" id="GO:0016579">
    <property type="term" value="P:protein deubiquitination"/>
    <property type="evidence" value="ECO:0007669"/>
    <property type="project" value="InterPro"/>
</dbReference>
<evidence type="ECO:0000256" key="6">
    <source>
        <dbReference type="ARBA" id="ARBA00022807"/>
    </source>
</evidence>
<evidence type="ECO:0000259" key="13">
    <source>
        <dbReference type="PROSITE" id="PS52048"/>
    </source>
</evidence>
<evidence type="ECO:0000256" key="9">
    <source>
        <dbReference type="PIRSR" id="PIRSR038120-2"/>
    </source>
</evidence>
<dbReference type="PRINTS" id="PR00707">
    <property type="entry name" value="UBCTHYDRLASE"/>
</dbReference>
<dbReference type="Gene3D" id="3.40.532.10">
    <property type="entry name" value="Peptidase C12, ubiquitin carboxyl-terminal hydrolase"/>
    <property type="match status" value="1"/>
</dbReference>